<gene>
    <name evidence="1" type="ORF">DGI_1380</name>
</gene>
<dbReference type="Proteomes" id="UP000016587">
    <property type="component" value="Chromosome"/>
</dbReference>
<accession>T2GAS7</accession>
<proteinExistence type="predicted"/>
<dbReference type="STRING" id="1121448.DGI_1380"/>
<dbReference type="KEGG" id="dgg:DGI_1380"/>
<evidence type="ECO:0000313" key="2">
    <source>
        <dbReference type="Proteomes" id="UP000016587"/>
    </source>
</evidence>
<dbReference type="HOGENOM" id="CLU_3198914_0_0_7"/>
<evidence type="ECO:0000313" key="1">
    <source>
        <dbReference type="EMBL" id="AGW13226.1"/>
    </source>
</evidence>
<dbReference type="EMBL" id="CP006585">
    <property type="protein sequence ID" value="AGW13226.1"/>
    <property type="molecule type" value="Genomic_DNA"/>
</dbReference>
<dbReference type="AlphaFoldDB" id="T2GAS7"/>
<reference evidence="2" key="2">
    <citation type="submission" date="2013-07" db="EMBL/GenBank/DDBJ databases">
        <authorList>
            <person name="Morais-Silva F.O."/>
            <person name="Rezende A.M."/>
            <person name="Pimentel C."/>
            <person name="Resende D.M."/>
            <person name="Santos C.I."/>
            <person name="Clemente C."/>
            <person name="de Oliveira L.M."/>
            <person name="da Silva S.M."/>
            <person name="Costa D.A."/>
            <person name="Varela-Raposo A."/>
            <person name="Horacio E.C.A."/>
            <person name="Matos M."/>
            <person name="Flores O."/>
            <person name="Ruiz J.C."/>
            <person name="Rodrigues-Pousada C."/>
        </authorList>
    </citation>
    <scope>NUCLEOTIDE SEQUENCE [LARGE SCALE GENOMIC DNA]</scope>
    <source>
        <strain evidence="2">ATCC 19364 / DSM 1382 / NCIMB 9332 / VKM B-1759</strain>
    </source>
</reference>
<sequence>MQSAQDKASGQKAVFLHMIPAAKVTALRGFFPTQHRSPALRTEES</sequence>
<protein>
    <submittedName>
        <fullName evidence="1">Uncharacterized protein</fullName>
    </submittedName>
</protein>
<organism evidence="1 2">
    <name type="scientific">Megalodesulfovibrio gigas (strain ATCC 19364 / DSM 1382 / NCIMB 9332 / VKM B-1759)</name>
    <name type="common">Desulfovibrio gigas</name>
    <dbReference type="NCBI Taxonomy" id="1121448"/>
    <lineage>
        <taxon>Bacteria</taxon>
        <taxon>Pseudomonadati</taxon>
        <taxon>Thermodesulfobacteriota</taxon>
        <taxon>Desulfovibrionia</taxon>
        <taxon>Desulfovibrionales</taxon>
        <taxon>Desulfovibrionaceae</taxon>
        <taxon>Megalodesulfovibrio</taxon>
    </lineage>
</organism>
<reference evidence="1 2" key="1">
    <citation type="journal article" date="2013" name="J. Bacteriol.">
        <title>Roles of HynAB and Ech, the only two hydrogenases found in the model sulfate reducer Desulfovibrio gigas.</title>
        <authorList>
            <person name="Morais-Silva F.O."/>
            <person name="Santos C.I."/>
            <person name="Rodrigues R."/>
            <person name="Pereira I.A."/>
            <person name="Rodrigues-Pousada C."/>
        </authorList>
    </citation>
    <scope>NUCLEOTIDE SEQUENCE [LARGE SCALE GENOMIC DNA]</scope>
    <source>
        <strain evidence="2">ATCC 19364 / DSM 1382 / NCIMB 9332 / VKM B-1759</strain>
    </source>
</reference>
<keyword evidence="2" id="KW-1185">Reference proteome</keyword>
<name>T2GAS7_MEGG1</name>